<evidence type="ECO:0000313" key="2">
    <source>
        <dbReference type="Proteomes" id="UP000002770"/>
    </source>
</evidence>
<dbReference type="EMBL" id="JH413850">
    <property type="protein sequence ID" value="EHL28996.1"/>
    <property type="molecule type" value="Genomic_DNA"/>
</dbReference>
<dbReference type="InParanoid" id="G9EUJ6"/>
<dbReference type="AlphaFoldDB" id="G9EUJ6"/>
<protein>
    <submittedName>
        <fullName evidence="1">Uncharacterized protein</fullName>
    </submittedName>
</protein>
<accession>G9EUJ6</accession>
<dbReference type="Proteomes" id="UP000002770">
    <property type="component" value="Unassembled WGS sequence"/>
</dbReference>
<dbReference type="HOGENOM" id="CLU_3345270_0_0_6"/>
<name>G9EUJ6_9GAMM</name>
<organism evidence="1 2">
    <name type="scientific">Legionella drancourtii LLAP12</name>
    <dbReference type="NCBI Taxonomy" id="658187"/>
    <lineage>
        <taxon>Bacteria</taxon>
        <taxon>Pseudomonadati</taxon>
        <taxon>Pseudomonadota</taxon>
        <taxon>Gammaproteobacteria</taxon>
        <taxon>Legionellales</taxon>
        <taxon>Legionellaceae</taxon>
        <taxon>Legionella</taxon>
    </lineage>
</organism>
<keyword evidence="2" id="KW-1185">Reference proteome</keyword>
<proteinExistence type="predicted"/>
<sequence>MLFILPLPSLCIQYALFLYKREHIARTAKGTMENTFY</sequence>
<gene>
    <name evidence="1" type="ORF">LDG_8992</name>
</gene>
<evidence type="ECO:0000313" key="1">
    <source>
        <dbReference type="EMBL" id="EHL28996.1"/>
    </source>
</evidence>
<reference evidence="1 2" key="1">
    <citation type="journal article" date="2011" name="BMC Genomics">
        <title>Insight into cross-talk between intra-amoebal pathogens.</title>
        <authorList>
            <person name="Gimenez G."/>
            <person name="Bertelli C."/>
            <person name="Moliner C."/>
            <person name="Robert C."/>
            <person name="Raoult D."/>
            <person name="Fournier P.E."/>
            <person name="Greub G."/>
        </authorList>
    </citation>
    <scope>NUCLEOTIDE SEQUENCE [LARGE SCALE GENOMIC DNA]</scope>
    <source>
        <strain evidence="1 2">LLAP12</strain>
    </source>
</reference>